<comment type="caution">
    <text evidence="1">The sequence shown here is derived from an EMBL/GenBank/DDBJ whole genome shotgun (WGS) entry which is preliminary data.</text>
</comment>
<keyword evidence="2" id="KW-1185">Reference proteome</keyword>
<dbReference type="AlphaFoldDB" id="A0A8X6X5M1"/>
<name>A0A8X6X5M1_9ARAC</name>
<evidence type="ECO:0000313" key="2">
    <source>
        <dbReference type="Proteomes" id="UP000886998"/>
    </source>
</evidence>
<accession>A0A8X6X5M1</accession>
<reference evidence="1" key="1">
    <citation type="submission" date="2020-08" db="EMBL/GenBank/DDBJ databases">
        <title>Multicomponent nature underlies the extraordinary mechanical properties of spider dragline silk.</title>
        <authorList>
            <person name="Kono N."/>
            <person name="Nakamura H."/>
            <person name="Mori M."/>
            <person name="Yoshida Y."/>
            <person name="Ohtoshi R."/>
            <person name="Malay A.D."/>
            <person name="Moran D.A.P."/>
            <person name="Tomita M."/>
            <person name="Numata K."/>
            <person name="Arakawa K."/>
        </authorList>
    </citation>
    <scope>NUCLEOTIDE SEQUENCE</scope>
</reference>
<sequence>MERSVYHAKRCTIGWRNFGKAVDDEDRSGRPVMIAIESTEQQVEEFIRADRRVTIDNLAMAIGRSHSLAYSIIV</sequence>
<organism evidence="1 2">
    <name type="scientific">Trichonephila inaurata madagascariensis</name>
    <dbReference type="NCBI Taxonomy" id="2747483"/>
    <lineage>
        <taxon>Eukaryota</taxon>
        <taxon>Metazoa</taxon>
        <taxon>Ecdysozoa</taxon>
        <taxon>Arthropoda</taxon>
        <taxon>Chelicerata</taxon>
        <taxon>Arachnida</taxon>
        <taxon>Araneae</taxon>
        <taxon>Araneomorphae</taxon>
        <taxon>Entelegynae</taxon>
        <taxon>Araneoidea</taxon>
        <taxon>Nephilidae</taxon>
        <taxon>Trichonephila</taxon>
        <taxon>Trichonephila inaurata</taxon>
    </lineage>
</organism>
<dbReference type="EMBL" id="BMAV01005521">
    <property type="protein sequence ID" value="GFY46617.1"/>
    <property type="molecule type" value="Genomic_DNA"/>
</dbReference>
<gene>
    <name evidence="1" type="ORF">TNIN_281391</name>
</gene>
<dbReference type="Proteomes" id="UP000886998">
    <property type="component" value="Unassembled WGS sequence"/>
</dbReference>
<proteinExistence type="predicted"/>
<protein>
    <submittedName>
        <fullName evidence="1">Uncharacterized protein</fullName>
    </submittedName>
</protein>
<evidence type="ECO:0000313" key="1">
    <source>
        <dbReference type="EMBL" id="GFY46617.1"/>
    </source>
</evidence>